<dbReference type="Pfam" id="PF07995">
    <property type="entry name" value="GSDH"/>
    <property type="match status" value="1"/>
</dbReference>
<gene>
    <name evidence="2" type="ordered locus">Mesil_2489</name>
</gene>
<dbReference type="InterPro" id="IPR012938">
    <property type="entry name" value="Glc/Sorbosone_DH"/>
</dbReference>
<keyword evidence="3" id="KW-1185">Reference proteome</keyword>
<dbReference type="HOGENOM" id="CLU_012344_3_0_0"/>
<sequence length="371" mass="41067">MKQLLFTLALVGVVQAQPLTFTPVVRDLQQPLWLTYAPGDGSRMFILEQTGRVRVVQEGKLLQEPFLEISNLISCCGERGLLGMAFHPNYRQNGLFFINYTRRGDGATVIARYKVSDNPNRADPKSAQILLTIEQPYANHNGGMLAFGPDGYLYIGMGDGGSAGDPQNNAQNLGSLLGKILRIDVNKSEGNRAYGIPEDNPFLNRPGARPEIWAYGLRNPWRFSFDRETGDLWIGDVGQGRIEEVDFQPASSKGGENYGWRLKEGSQCYNPSSGCEREGLVDPVLEYDHSQGNSITGGYRYRGSAMPALKGAYIYGDFGSGRIWAAREQNGRWTAQVVANTGYNISSFGEDPNGELYVVDYRGTIYRMGSR</sequence>
<dbReference type="EMBL" id="CP002042">
    <property type="protein sequence ID" value="ADH64342.1"/>
    <property type="molecule type" value="Genomic_DNA"/>
</dbReference>
<dbReference type="OrthoDB" id="9770043at2"/>
<dbReference type="PANTHER" id="PTHR19328">
    <property type="entry name" value="HEDGEHOG-INTERACTING PROTEIN"/>
    <property type="match status" value="1"/>
</dbReference>
<proteinExistence type="predicted"/>
<organism evidence="2 3">
    <name type="scientific">Allomeiothermus silvanus (strain ATCC 700542 / DSM 9946 / NBRC 106475 / NCIMB 13440 / VI-R2)</name>
    <name type="common">Thermus silvanus</name>
    <dbReference type="NCBI Taxonomy" id="526227"/>
    <lineage>
        <taxon>Bacteria</taxon>
        <taxon>Thermotogati</taxon>
        <taxon>Deinococcota</taxon>
        <taxon>Deinococci</taxon>
        <taxon>Thermales</taxon>
        <taxon>Thermaceae</taxon>
        <taxon>Allomeiothermus</taxon>
    </lineage>
</organism>
<dbReference type="SUPFAM" id="SSF50952">
    <property type="entry name" value="Soluble quinoprotein glucose dehydrogenase"/>
    <property type="match status" value="1"/>
</dbReference>
<dbReference type="KEGG" id="msv:Mesil_2489"/>
<evidence type="ECO:0000259" key="1">
    <source>
        <dbReference type="Pfam" id="PF07995"/>
    </source>
</evidence>
<dbReference type="Proteomes" id="UP000001916">
    <property type="component" value="Chromosome"/>
</dbReference>
<dbReference type="Gene3D" id="2.120.10.30">
    <property type="entry name" value="TolB, C-terminal domain"/>
    <property type="match status" value="1"/>
</dbReference>
<dbReference type="RefSeq" id="WP_013158884.1">
    <property type="nucleotide sequence ID" value="NC_014212.1"/>
</dbReference>
<reference evidence="2 3" key="1">
    <citation type="journal article" date="2010" name="Stand. Genomic Sci.">
        <title>Complete genome sequence of Meiothermus silvanus type strain (VI-R2).</title>
        <authorList>
            <person name="Sikorski J."/>
            <person name="Tindall B.J."/>
            <person name="Lowry S."/>
            <person name="Lucas S."/>
            <person name="Nolan M."/>
            <person name="Copeland A."/>
            <person name="Glavina Del Rio T."/>
            <person name="Tice H."/>
            <person name="Cheng J.F."/>
            <person name="Han C."/>
            <person name="Pitluck S."/>
            <person name="Liolios K."/>
            <person name="Ivanova N."/>
            <person name="Mavromatis K."/>
            <person name="Mikhailova N."/>
            <person name="Pati A."/>
            <person name="Goodwin L."/>
            <person name="Chen A."/>
            <person name="Palaniappan K."/>
            <person name="Land M."/>
            <person name="Hauser L."/>
            <person name="Chang Y.J."/>
            <person name="Jeffries C.D."/>
            <person name="Rohde M."/>
            <person name="Goker M."/>
            <person name="Woyke T."/>
            <person name="Bristow J."/>
            <person name="Eisen J.A."/>
            <person name="Markowitz V."/>
            <person name="Hugenholtz P."/>
            <person name="Kyrpides N.C."/>
            <person name="Klenk H.P."/>
            <person name="Lapidus A."/>
        </authorList>
    </citation>
    <scope>NUCLEOTIDE SEQUENCE [LARGE SCALE GENOMIC DNA]</scope>
    <source>
        <strain evidence="3">ATCC 700542 / DSM 9946 / VI-R2</strain>
    </source>
</reference>
<evidence type="ECO:0000313" key="3">
    <source>
        <dbReference type="Proteomes" id="UP000001916"/>
    </source>
</evidence>
<evidence type="ECO:0000313" key="2">
    <source>
        <dbReference type="EMBL" id="ADH64342.1"/>
    </source>
</evidence>
<dbReference type="AlphaFoldDB" id="D7BAW8"/>
<name>D7BAW8_ALLS1</name>
<feature type="domain" description="Glucose/Sorbosone dehydrogenase" evidence="1">
    <location>
        <begin position="28"/>
        <end position="361"/>
    </location>
</feature>
<dbReference type="eggNOG" id="COG2133">
    <property type="taxonomic scope" value="Bacteria"/>
</dbReference>
<dbReference type="PANTHER" id="PTHR19328:SF75">
    <property type="entry name" value="ALDOSE SUGAR DEHYDROGENASE YLII"/>
    <property type="match status" value="1"/>
</dbReference>
<dbReference type="STRING" id="526227.Mesil_2489"/>
<dbReference type="InterPro" id="IPR011042">
    <property type="entry name" value="6-blade_b-propeller_TolB-like"/>
</dbReference>
<dbReference type="InterPro" id="IPR011041">
    <property type="entry name" value="Quinoprot_gluc/sorb_DH_b-prop"/>
</dbReference>
<protein>
    <recommendedName>
        <fullName evidence="1">Glucose/Sorbosone dehydrogenase domain-containing protein</fullName>
    </recommendedName>
</protein>
<accession>D7BAW8</accession>